<gene>
    <name evidence="2" type="ORF">J1N35_018939</name>
</gene>
<protein>
    <submittedName>
        <fullName evidence="2">Uncharacterized protein</fullName>
    </submittedName>
</protein>
<evidence type="ECO:0000313" key="2">
    <source>
        <dbReference type="EMBL" id="KAH1091682.1"/>
    </source>
</evidence>
<evidence type="ECO:0000313" key="3">
    <source>
        <dbReference type="Proteomes" id="UP000828251"/>
    </source>
</evidence>
<dbReference type="Proteomes" id="UP000828251">
    <property type="component" value="Unassembled WGS sequence"/>
</dbReference>
<proteinExistence type="predicted"/>
<organism evidence="2 3">
    <name type="scientific">Gossypium stocksii</name>
    <dbReference type="NCBI Taxonomy" id="47602"/>
    <lineage>
        <taxon>Eukaryota</taxon>
        <taxon>Viridiplantae</taxon>
        <taxon>Streptophyta</taxon>
        <taxon>Embryophyta</taxon>
        <taxon>Tracheophyta</taxon>
        <taxon>Spermatophyta</taxon>
        <taxon>Magnoliopsida</taxon>
        <taxon>eudicotyledons</taxon>
        <taxon>Gunneridae</taxon>
        <taxon>Pentapetalae</taxon>
        <taxon>rosids</taxon>
        <taxon>malvids</taxon>
        <taxon>Malvales</taxon>
        <taxon>Malvaceae</taxon>
        <taxon>Malvoideae</taxon>
        <taxon>Gossypium</taxon>
    </lineage>
</organism>
<name>A0A9D3VR08_9ROSI</name>
<sequence>MNNGVTSANDVGRLTRKVKRRTDKPPDPDDLVVNEKRMRVEGVGTQSASWKEKLIGSTPAGANVQQEEDFELGDGDAKMEIIDGVPSITFSSRVHQFIAKQMARTMIVKLLRRRILYFTMGRLQKFDRNTNSSSRGQFARLVVFIDLGKPLVSKVKIDGSFNVWSMSRCHSYVLNVGDLVTRATYALIDRGKRRLSNEYWTVERDRTPNKSSYVDNLFIPIDVVIENLVQGLSKSVACDMVMMGGDTASIEAEDQMLVDSEKA</sequence>
<comment type="caution">
    <text evidence="2">The sequence shown here is derived from an EMBL/GenBank/DDBJ whole genome shotgun (WGS) entry which is preliminary data.</text>
</comment>
<accession>A0A9D3VR08</accession>
<dbReference type="EMBL" id="JAIQCV010000006">
    <property type="protein sequence ID" value="KAH1091682.1"/>
    <property type="molecule type" value="Genomic_DNA"/>
</dbReference>
<keyword evidence="3" id="KW-1185">Reference proteome</keyword>
<evidence type="ECO:0000256" key="1">
    <source>
        <dbReference type="SAM" id="MobiDB-lite"/>
    </source>
</evidence>
<reference evidence="2 3" key="1">
    <citation type="journal article" date="2021" name="Plant Biotechnol. J.">
        <title>Multi-omics assisted identification of the key and species-specific regulatory components of drought-tolerant mechanisms in Gossypium stocksii.</title>
        <authorList>
            <person name="Yu D."/>
            <person name="Ke L."/>
            <person name="Zhang D."/>
            <person name="Wu Y."/>
            <person name="Sun Y."/>
            <person name="Mei J."/>
            <person name="Sun J."/>
            <person name="Sun Y."/>
        </authorList>
    </citation>
    <scope>NUCLEOTIDE SEQUENCE [LARGE SCALE GENOMIC DNA]</scope>
    <source>
        <strain evidence="3">cv. E1</strain>
        <tissue evidence="2">Leaf</tissue>
    </source>
</reference>
<dbReference type="AlphaFoldDB" id="A0A9D3VR08"/>
<feature type="region of interest" description="Disordered" evidence="1">
    <location>
        <begin position="1"/>
        <end position="29"/>
    </location>
</feature>